<evidence type="ECO:0000259" key="2">
    <source>
        <dbReference type="Pfam" id="PF24883"/>
    </source>
</evidence>
<dbReference type="InterPro" id="IPR056884">
    <property type="entry name" value="NPHP3-like_N"/>
</dbReference>
<dbReference type="AlphaFoldDB" id="A0A0C3CCL1"/>
<organism evidence="3 4">
    <name type="scientific">Hebeloma cylindrosporum</name>
    <dbReference type="NCBI Taxonomy" id="76867"/>
    <lineage>
        <taxon>Eukaryota</taxon>
        <taxon>Fungi</taxon>
        <taxon>Dikarya</taxon>
        <taxon>Basidiomycota</taxon>
        <taxon>Agaricomycotina</taxon>
        <taxon>Agaricomycetes</taxon>
        <taxon>Agaricomycetidae</taxon>
        <taxon>Agaricales</taxon>
        <taxon>Agaricineae</taxon>
        <taxon>Hymenogastraceae</taxon>
        <taxon>Hebeloma</taxon>
    </lineage>
</organism>
<dbReference type="PANTHER" id="PTHR10039">
    <property type="entry name" value="AMELOGENIN"/>
    <property type="match status" value="1"/>
</dbReference>
<name>A0A0C3CCL1_HEBCY</name>
<protein>
    <recommendedName>
        <fullName evidence="2">Nephrocystin 3-like N-terminal domain-containing protein</fullName>
    </recommendedName>
</protein>
<keyword evidence="1" id="KW-0677">Repeat</keyword>
<evidence type="ECO:0000256" key="1">
    <source>
        <dbReference type="ARBA" id="ARBA00022737"/>
    </source>
</evidence>
<dbReference type="Proteomes" id="UP000053424">
    <property type="component" value="Unassembled WGS sequence"/>
</dbReference>
<dbReference type="EMBL" id="KN831780">
    <property type="protein sequence ID" value="KIM41356.1"/>
    <property type="molecule type" value="Genomic_DNA"/>
</dbReference>
<keyword evidence="4" id="KW-1185">Reference proteome</keyword>
<dbReference type="InterPro" id="IPR027417">
    <property type="entry name" value="P-loop_NTPase"/>
</dbReference>
<feature type="domain" description="Nephrocystin 3-like N-terminal" evidence="2">
    <location>
        <begin position="69"/>
        <end position="231"/>
    </location>
</feature>
<reference evidence="3 4" key="1">
    <citation type="submission" date="2014-04" db="EMBL/GenBank/DDBJ databases">
        <authorList>
            <consortium name="DOE Joint Genome Institute"/>
            <person name="Kuo A."/>
            <person name="Gay G."/>
            <person name="Dore J."/>
            <person name="Kohler A."/>
            <person name="Nagy L.G."/>
            <person name="Floudas D."/>
            <person name="Copeland A."/>
            <person name="Barry K.W."/>
            <person name="Cichocki N."/>
            <person name="Veneault-Fourrey C."/>
            <person name="LaButti K."/>
            <person name="Lindquist E.A."/>
            <person name="Lipzen A."/>
            <person name="Lundell T."/>
            <person name="Morin E."/>
            <person name="Murat C."/>
            <person name="Sun H."/>
            <person name="Tunlid A."/>
            <person name="Henrissat B."/>
            <person name="Grigoriev I.V."/>
            <person name="Hibbett D.S."/>
            <person name="Martin F."/>
            <person name="Nordberg H.P."/>
            <person name="Cantor M.N."/>
            <person name="Hua S.X."/>
        </authorList>
    </citation>
    <scope>NUCLEOTIDE SEQUENCE [LARGE SCALE GENOMIC DNA]</scope>
    <source>
        <strain evidence="4">h7</strain>
    </source>
</reference>
<evidence type="ECO:0000313" key="3">
    <source>
        <dbReference type="EMBL" id="KIM41356.1"/>
    </source>
</evidence>
<proteinExistence type="predicted"/>
<dbReference type="SUPFAM" id="SSF52540">
    <property type="entry name" value="P-loop containing nucleoside triphosphate hydrolases"/>
    <property type="match status" value="1"/>
</dbReference>
<reference evidence="4" key="2">
    <citation type="submission" date="2015-01" db="EMBL/GenBank/DDBJ databases">
        <title>Evolutionary Origins and Diversification of the Mycorrhizal Mutualists.</title>
        <authorList>
            <consortium name="DOE Joint Genome Institute"/>
            <consortium name="Mycorrhizal Genomics Consortium"/>
            <person name="Kohler A."/>
            <person name="Kuo A."/>
            <person name="Nagy L.G."/>
            <person name="Floudas D."/>
            <person name="Copeland A."/>
            <person name="Barry K.W."/>
            <person name="Cichocki N."/>
            <person name="Veneault-Fourrey C."/>
            <person name="LaButti K."/>
            <person name="Lindquist E.A."/>
            <person name="Lipzen A."/>
            <person name="Lundell T."/>
            <person name="Morin E."/>
            <person name="Murat C."/>
            <person name="Riley R."/>
            <person name="Ohm R."/>
            <person name="Sun H."/>
            <person name="Tunlid A."/>
            <person name="Henrissat B."/>
            <person name="Grigoriev I.V."/>
            <person name="Hibbett D.S."/>
            <person name="Martin F."/>
        </authorList>
    </citation>
    <scope>NUCLEOTIDE SEQUENCE [LARGE SCALE GENOMIC DNA]</scope>
    <source>
        <strain evidence="4">h7</strain>
    </source>
</reference>
<dbReference type="Gene3D" id="3.40.50.300">
    <property type="entry name" value="P-loop containing nucleotide triphosphate hydrolases"/>
    <property type="match status" value="1"/>
</dbReference>
<dbReference type="HOGENOM" id="CLU_000288_6_10_1"/>
<evidence type="ECO:0000313" key="4">
    <source>
        <dbReference type="Proteomes" id="UP000053424"/>
    </source>
</evidence>
<sequence>MLSTTKNLTVKDGSFMSVGNVHSVASERQLSPELELLGNHVISSALYDSVERHDPPKCHPHTREVVLKRIREWVDDPANLGRMMWITGAPGVGKSAIAETIAEGYLRAGQLAACCFFSRASSAGRAPGSQKTFLATLAYQLFQAIPEMQDGLLKALKDNPRIFNAIFIHQAKALIVEPLNNAAVRAAARSRPRVVIIDAMDECPEPQGQEHIFETISIRLGFPLVFLVTSRLTDNIQNLTTRLDLDAYNSDSDIEVFLQSKFQEIRQNHPGGYALPTPWPSKEQVDVLVKRACGQFRYATAVIEFVGSLQHPPSYRLEIVLSPLVGAEITSSPLEGLQLQISAANKKHSKSSWFSLSNITK</sequence>
<gene>
    <name evidence="3" type="ORF">M413DRAFT_27718</name>
</gene>
<accession>A0A0C3CCL1</accession>
<dbReference type="OrthoDB" id="3014077at2759"/>
<dbReference type="Pfam" id="PF24883">
    <property type="entry name" value="NPHP3_N"/>
    <property type="match status" value="1"/>
</dbReference>